<evidence type="ECO:0000313" key="4">
    <source>
        <dbReference type="Proteomes" id="UP000031982"/>
    </source>
</evidence>
<dbReference type="InterPro" id="IPR014408">
    <property type="entry name" value="dGMP_Pdiesterase_EAL/HD-GYP"/>
</dbReference>
<dbReference type="SUPFAM" id="SSF141868">
    <property type="entry name" value="EAL domain-like"/>
    <property type="match status" value="1"/>
</dbReference>
<dbReference type="Gene3D" id="3.20.20.450">
    <property type="entry name" value="EAL domain"/>
    <property type="match status" value="1"/>
</dbReference>
<dbReference type="PROSITE" id="PS51833">
    <property type="entry name" value="HDOD"/>
    <property type="match status" value="1"/>
</dbReference>
<reference evidence="3 4" key="1">
    <citation type="submission" date="2015-01" db="EMBL/GenBank/DDBJ databases">
        <title>Genome Assembly of Bacillus badius MTCC 1458.</title>
        <authorList>
            <person name="Verma A."/>
            <person name="Khatri I."/>
            <person name="Mual P."/>
            <person name="Subramanian S."/>
            <person name="Krishnamurthi S."/>
        </authorList>
    </citation>
    <scope>NUCLEOTIDE SEQUENCE [LARGE SCALE GENOMIC DNA]</scope>
    <source>
        <strain evidence="3 4">MTCC 1458</strain>
    </source>
</reference>
<name>A0ABR5AWM1_BACBA</name>
<dbReference type="PROSITE" id="PS50883">
    <property type="entry name" value="EAL"/>
    <property type="match status" value="1"/>
</dbReference>
<gene>
    <name evidence="3" type="ORF">SD77_3564</name>
</gene>
<evidence type="ECO:0000259" key="2">
    <source>
        <dbReference type="PROSITE" id="PS51833"/>
    </source>
</evidence>
<comment type="caution">
    <text evidence="3">The sequence shown here is derived from an EMBL/GenBank/DDBJ whole genome shotgun (WGS) entry which is preliminary data.</text>
</comment>
<dbReference type="PANTHER" id="PTHR33525">
    <property type="match status" value="1"/>
</dbReference>
<evidence type="ECO:0000313" key="3">
    <source>
        <dbReference type="EMBL" id="KIL79144.1"/>
    </source>
</evidence>
<proteinExistence type="predicted"/>
<dbReference type="InterPro" id="IPR013976">
    <property type="entry name" value="HDOD"/>
</dbReference>
<feature type="domain" description="EAL" evidence="1">
    <location>
        <begin position="1"/>
        <end position="208"/>
    </location>
</feature>
<keyword evidence="4" id="KW-1185">Reference proteome</keyword>
<dbReference type="Proteomes" id="UP000031982">
    <property type="component" value="Unassembled WGS sequence"/>
</dbReference>
<dbReference type="Pfam" id="PF00563">
    <property type="entry name" value="EAL"/>
    <property type="match status" value="1"/>
</dbReference>
<accession>A0ABR5AWM1</accession>
<dbReference type="RefSeq" id="WP_169799370.1">
    <property type="nucleotide sequence ID" value="NZ_JARTHD010000075.1"/>
</dbReference>
<dbReference type="InterPro" id="IPR001633">
    <property type="entry name" value="EAL_dom"/>
</dbReference>
<dbReference type="Gene3D" id="1.10.3210.10">
    <property type="entry name" value="Hypothetical protein af1432"/>
    <property type="match status" value="1"/>
</dbReference>
<feature type="domain" description="HDOD" evidence="2">
    <location>
        <begin position="202"/>
        <end position="389"/>
    </location>
</feature>
<protein>
    <submittedName>
        <fullName evidence="3">Signal transduction protein</fullName>
    </submittedName>
</protein>
<evidence type="ECO:0000259" key="1">
    <source>
        <dbReference type="PROSITE" id="PS50883"/>
    </source>
</evidence>
<dbReference type="Pfam" id="PF08668">
    <property type="entry name" value="HDOD"/>
    <property type="match status" value="1"/>
</dbReference>
<dbReference type="PANTHER" id="PTHR33525:SF4">
    <property type="entry name" value="CYCLIC DI-GMP PHOSPHODIESTERASE CDGJ"/>
    <property type="match status" value="1"/>
</dbReference>
<sequence>MEKMDVYVARQPIFNREEQTVAYELLYRNKEGKHPGKSINGDEATIEVLSNSILTIGVDQISRGKKLYVNFTENLLLQDFPIFLPSNKLVIELLEQIEANAEVEAACQQLKAKGYTLALDDFLLSDSNKELIKYADIIKVDFLDTTKAERKRMKEELAHFPLTWLAEKVETREQLQEALDEGFDLFQGFFFARPTIVSAKSIPQFSGHYFVILDEMMGSEPDILKIAHLIESDLSLSYKLLKLLNRTAFIQRQKVKTIHQAIMLIGLEELRKWFFFIMISSSGSACPEEVVHISLVRAKTLELLALHHFREEPPSLFFLLGMLSMIDALINQPMDKLLQDLPIDERIKQALLFEEGTLFQLLRLITAAERGHWGAVSEISRTLQVEESALYTCYQNALEWADSMIKAETGQG</sequence>
<dbReference type="SUPFAM" id="SSF109604">
    <property type="entry name" value="HD-domain/PDEase-like"/>
    <property type="match status" value="1"/>
</dbReference>
<dbReference type="InterPro" id="IPR052340">
    <property type="entry name" value="RNase_Y/CdgJ"/>
</dbReference>
<dbReference type="EMBL" id="JXLP01000004">
    <property type="protein sequence ID" value="KIL79144.1"/>
    <property type="molecule type" value="Genomic_DNA"/>
</dbReference>
<dbReference type="PIRSF" id="PIRSF003180">
    <property type="entry name" value="DiGMPpdiest_YuxH"/>
    <property type="match status" value="1"/>
</dbReference>
<dbReference type="SMART" id="SM00052">
    <property type="entry name" value="EAL"/>
    <property type="match status" value="1"/>
</dbReference>
<dbReference type="InterPro" id="IPR035919">
    <property type="entry name" value="EAL_sf"/>
</dbReference>
<organism evidence="3 4">
    <name type="scientific">Bacillus badius</name>
    <dbReference type="NCBI Taxonomy" id="1455"/>
    <lineage>
        <taxon>Bacteria</taxon>
        <taxon>Bacillati</taxon>
        <taxon>Bacillota</taxon>
        <taxon>Bacilli</taxon>
        <taxon>Bacillales</taxon>
        <taxon>Bacillaceae</taxon>
        <taxon>Pseudobacillus</taxon>
    </lineage>
</organism>